<evidence type="ECO:0000259" key="16">
    <source>
        <dbReference type="PROSITE" id="PS51185"/>
    </source>
</evidence>
<sequence length="985" mass="111281">MTRRRISTTVPQASTASISAVSTTPYVESRGRYVSFRRPFLEPCPYNVLVHVVVFRGKMKLHDCNHNFYGIKTAIFVEITGESVPTVIASLKDKVAPYLTRPKLPVLRLEDGTTLFNANAICRFLWEKSGKNSVLIEDEEWCEWEAVKLQPAVATALLEHIQHGKVNGDVQAALKALLRHLDCLISQHSTLSKNAQGLGFADVIVWSSILPLRTVDSLFTGLVVPCKALCKWFTHLEDNASLQKALKLVLPKEGCKEFKESLSAFAPQCSPTAAPKAADTAPLRPSVSCSQTSVEEREHTLSAEEIDRAFQIWTDPRNKAAELKKRTVPVLPKKGEKNVLITSALPYVNNVPHLGNIVGSVLSADVFARYCRIRDWNTLYVCGTDEYGTATETKALELGITPREICDRFNKIHSDIYQWFNISFDHFGRTTTEQQTKIAQQIFLELHQNGYLREEVVEQLYCSHCDRFLADRFVEGTCPFCGYEDARGDQCDLCSKLINPTELKEARCKLCKEHPVLKTSGHLFIDLPKIEPVFMEWFKKKTSEDQWTQTAKVIASAWLRDGLKPRCITRDLKWGTPVPLQNYKDKVFYVWFDAPIGYLSITANYTSEWELWWKQPDQVKLYQFMAKDNVPFHAIVFPMTQLGTHQSYTSVDHLMAVEYLNYEDAKFSKSRGVGVFGNDAQDTGIPADVWRFYLMYQRPENQDTSFCWSDLQLKNNSELLNNLGNFVNRALTFLFNNFGGVVPELNILEEDKVVIAKLSAQLGHYINFMDKVRLRDSIRCILSISRIGNQYIQFHKPWELVKGTPEQKLRSASIMALCANVACLLAGLLQPFMPETSEALRQQLNVPVLKLEAHFAPLLKAGHKMNKPLPLFKKIEQETIDTLKKRFEGKTPSPAKVVNGHKDSTVNSVNSHASGDTSSNAEELTHQVQVQGNKVRELKAAKADKAAIDKEVARLLDLKKQLAAVLGEELLPPSNQKRGGQKKKK</sequence>
<dbReference type="InterPro" id="IPR036249">
    <property type="entry name" value="Thioredoxin-like_sf"/>
</dbReference>
<evidence type="ECO:0000256" key="4">
    <source>
        <dbReference type="ARBA" id="ARBA00018335"/>
    </source>
</evidence>
<keyword evidence="10 13" id="KW-0030">Aminoacyl-tRNA synthetase</keyword>
<dbReference type="EMBL" id="JABSTV010001251">
    <property type="protein sequence ID" value="KAH7951200.1"/>
    <property type="molecule type" value="Genomic_DNA"/>
</dbReference>
<dbReference type="InterPro" id="IPR004045">
    <property type="entry name" value="Glutathione_S-Trfase_N"/>
</dbReference>
<dbReference type="PROSITE" id="PS00762">
    <property type="entry name" value="WHEP_TRS_1"/>
    <property type="match status" value="1"/>
</dbReference>
<comment type="similarity">
    <text evidence="2 13">Belongs to the class-I aminoacyl-tRNA synthetase family.</text>
</comment>
<dbReference type="PANTHER" id="PTHR45765:SF1">
    <property type="entry name" value="METHIONINE--TRNA LIGASE, CYTOPLASMIC"/>
    <property type="match status" value="1"/>
</dbReference>
<dbReference type="Pfam" id="PF09334">
    <property type="entry name" value="tRNA-synt_1g"/>
    <property type="match status" value="1"/>
</dbReference>
<dbReference type="InterPro" id="IPR033911">
    <property type="entry name" value="MetRS_core"/>
</dbReference>
<evidence type="ECO:0000256" key="2">
    <source>
        <dbReference type="ARBA" id="ARBA00005594"/>
    </source>
</evidence>
<dbReference type="InterPro" id="IPR014758">
    <property type="entry name" value="Met-tRNA_synth"/>
</dbReference>
<name>A0A9D4PT28_RHISA</name>
<dbReference type="HAMAP" id="MF_00098">
    <property type="entry name" value="Met_tRNA_synth_type1"/>
    <property type="match status" value="1"/>
</dbReference>
<keyword evidence="8 13" id="KW-0067">ATP-binding</keyword>
<dbReference type="InterPro" id="IPR023458">
    <property type="entry name" value="Met-tRNA_ligase_1"/>
</dbReference>
<dbReference type="GO" id="GO:0036464">
    <property type="term" value="C:cytoplasmic ribonucleoprotein granule"/>
    <property type="evidence" value="ECO:0007669"/>
    <property type="project" value="UniProtKB-ARBA"/>
</dbReference>
<dbReference type="PROSITE" id="PS00178">
    <property type="entry name" value="AA_TRNA_LIGASE_I"/>
    <property type="match status" value="1"/>
</dbReference>
<dbReference type="GO" id="GO:0006431">
    <property type="term" value="P:methionyl-tRNA aminoacylation"/>
    <property type="evidence" value="ECO:0007669"/>
    <property type="project" value="InterPro"/>
</dbReference>
<protein>
    <recommendedName>
        <fullName evidence="4">Methionine--tRNA ligase, cytoplasmic</fullName>
        <ecNumber evidence="3">6.1.1.10</ecNumber>
    </recommendedName>
    <alternativeName>
        <fullName evidence="11">Methionyl-tRNA synthetase</fullName>
    </alternativeName>
</protein>
<dbReference type="Pfam" id="PF19303">
    <property type="entry name" value="Anticodon_3"/>
    <property type="match status" value="1"/>
</dbReference>
<evidence type="ECO:0000256" key="11">
    <source>
        <dbReference type="ARBA" id="ARBA00030904"/>
    </source>
</evidence>
<dbReference type="FunFam" id="2.20.28.20:FF:000001">
    <property type="entry name" value="Methionine--tRNA ligase"/>
    <property type="match status" value="1"/>
</dbReference>
<dbReference type="SMART" id="SM00991">
    <property type="entry name" value="WHEP-TRS"/>
    <property type="match status" value="1"/>
</dbReference>
<keyword evidence="5" id="KW-0963">Cytoplasm</keyword>
<dbReference type="SUPFAM" id="SSF47060">
    <property type="entry name" value="S15/NS1 RNA-binding domain"/>
    <property type="match status" value="1"/>
</dbReference>
<dbReference type="InterPro" id="IPR029038">
    <property type="entry name" value="MetRS_Zn"/>
</dbReference>
<dbReference type="Gene3D" id="3.40.30.10">
    <property type="entry name" value="Glutaredoxin"/>
    <property type="match status" value="1"/>
</dbReference>
<dbReference type="CDD" id="cd07957">
    <property type="entry name" value="Anticodon_Ia_Met"/>
    <property type="match status" value="1"/>
</dbReference>
<dbReference type="InterPro" id="IPR009068">
    <property type="entry name" value="uS15_NS1_RNA-bd_sf"/>
</dbReference>
<dbReference type="GO" id="GO:0005829">
    <property type="term" value="C:cytosol"/>
    <property type="evidence" value="ECO:0007669"/>
    <property type="project" value="TreeGrafter"/>
</dbReference>
<keyword evidence="6 13" id="KW-0436">Ligase</keyword>
<dbReference type="PROSITE" id="PS51185">
    <property type="entry name" value="WHEP_TRS_2"/>
    <property type="match status" value="1"/>
</dbReference>
<dbReference type="Gene3D" id="1.10.287.10">
    <property type="entry name" value="S15/NS1, RNA-binding"/>
    <property type="match status" value="1"/>
</dbReference>
<dbReference type="SUPFAM" id="SSF52833">
    <property type="entry name" value="Thioredoxin-like"/>
    <property type="match status" value="1"/>
</dbReference>
<evidence type="ECO:0000256" key="6">
    <source>
        <dbReference type="ARBA" id="ARBA00022598"/>
    </source>
</evidence>
<dbReference type="AlphaFoldDB" id="A0A9D4PT28"/>
<reference evidence="17" key="1">
    <citation type="journal article" date="2020" name="Cell">
        <title>Large-Scale Comparative Analyses of Tick Genomes Elucidate Their Genetic Diversity and Vector Capacities.</title>
        <authorList>
            <consortium name="Tick Genome and Microbiome Consortium (TIGMIC)"/>
            <person name="Jia N."/>
            <person name="Wang J."/>
            <person name="Shi W."/>
            <person name="Du L."/>
            <person name="Sun Y."/>
            <person name="Zhan W."/>
            <person name="Jiang J.F."/>
            <person name="Wang Q."/>
            <person name="Zhang B."/>
            <person name="Ji P."/>
            <person name="Bell-Sakyi L."/>
            <person name="Cui X.M."/>
            <person name="Yuan T.T."/>
            <person name="Jiang B.G."/>
            <person name="Yang W.F."/>
            <person name="Lam T.T."/>
            <person name="Chang Q.C."/>
            <person name="Ding S.J."/>
            <person name="Wang X.J."/>
            <person name="Zhu J.G."/>
            <person name="Ruan X.D."/>
            <person name="Zhao L."/>
            <person name="Wei J.T."/>
            <person name="Ye R.Z."/>
            <person name="Que T.C."/>
            <person name="Du C.H."/>
            <person name="Zhou Y.H."/>
            <person name="Cheng J.X."/>
            <person name="Dai P.F."/>
            <person name="Guo W.B."/>
            <person name="Han X.H."/>
            <person name="Huang E.J."/>
            <person name="Li L.F."/>
            <person name="Wei W."/>
            <person name="Gao Y.C."/>
            <person name="Liu J.Z."/>
            <person name="Shao H.Z."/>
            <person name="Wang X."/>
            <person name="Wang C.C."/>
            <person name="Yang T.C."/>
            <person name="Huo Q.B."/>
            <person name="Li W."/>
            <person name="Chen H.Y."/>
            <person name="Chen S.E."/>
            <person name="Zhou L.G."/>
            <person name="Ni X.B."/>
            <person name="Tian J.H."/>
            <person name="Sheng Y."/>
            <person name="Liu T."/>
            <person name="Pan Y.S."/>
            <person name="Xia L.Y."/>
            <person name="Li J."/>
            <person name="Zhao F."/>
            <person name="Cao W.C."/>
        </authorList>
    </citation>
    <scope>NUCLEOTIDE SEQUENCE</scope>
    <source>
        <strain evidence="17">Rsan-2018</strain>
    </source>
</reference>
<dbReference type="Gene3D" id="3.40.50.620">
    <property type="entry name" value="HUPs"/>
    <property type="match status" value="1"/>
</dbReference>
<gene>
    <name evidence="17" type="ORF">HPB52_006257</name>
</gene>
<keyword evidence="7 13" id="KW-0547">Nucleotide-binding</keyword>
<evidence type="ECO:0000256" key="5">
    <source>
        <dbReference type="ARBA" id="ARBA00022490"/>
    </source>
</evidence>
<dbReference type="InterPro" id="IPR015413">
    <property type="entry name" value="Methionyl/Leucyl_tRNA_Synth"/>
</dbReference>
<reference evidence="17" key="2">
    <citation type="submission" date="2021-09" db="EMBL/GenBank/DDBJ databases">
        <authorList>
            <person name="Jia N."/>
            <person name="Wang J."/>
            <person name="Shi W."/>
            <person name="Du L."/>
            <person name="Sun Y."/>
            <person name="Zhan W."/>
            <person name="Jiang J."/>
            <person name="Wang Q."/>
            <person name="Zhang B."/>
            <person name="Ji P."/>
            <person name="Sakyi L.B."/>
            <person name="Cui X."/>
            <person name="Yuan T."/>
            <person name="Jiang B."/>
            <person name="Yang W."/>
            <person name="Lam T.T.-Y."/>
            <person name="Chang Q."/>
            <person name="Ding S."/>
            <person name="Wang X."/>
            <person name="Zhu J."/>
            <person name="Ruan X."/>
            <person name="Zhao L."/>
            <person name="Wei J."/>
            <person name="Que T."/>
            <person name="Du C."/>
            <person name="Cheng J."/>
            <person name="Dai P."/>
            <person name="Han X."/>
            <person name="Huang E."/>
            <person name="Gao Y."/>
            <person name="Liu J."/>
            <person name="Shao H."/>
            <person name="Ye R."/>
            <person name="Li L."/>
            <person name="Wei W."/>
            <person name="Wang X."/>
            <person name="Wang C."/>
            <person name="Huo Q."/>
            <person name="Li W."/>
            <person name="Guo W."/>
            <person name="Chen H."/>
            <person name="Chen S."/>
            <person name="Zhou L."/>
            <person name="Zhou L."/>
            <person name="Ni X."/>
            <person name="Tian J."/>
            <person name="Zhou Y."/>
            <person name="Sheng Y."/>
            <person name="Liu T."/>
            <person name="Pan Y."/>
            <person name="Xia L."/>
            <person name="Li J."/>
            <person name="Zhao F."/>
            <person name="Cao W."/>
        </authorList>
    </citation>
    <scope>NUCLEOTIDE SEQUENCE</scope>
    <source>
        <strain evidence="17">Rsan-2018</strain>
        <tissue evidence="17">Larvae</tissue>
    </source>
</reference>
<keyword evidence="9 13" id="KW-0648">Protein biosynthesis</keyword>
<dbReference type="CDD" id="cd00814">
    <property type="entry name" value="MetRS_core"/>
    <property type="match status" value="1"/>
</dbReference>
<dbReference type="InterPro" id="IPR041872">
    <property type="entry name" value="Anticodon_Met"/>
</dbReference>
<evidence type="ECO:0000313" key="17">
    <source>
        <dbReference type="EMBL" id="KAH7951200.1"/>
    </source>
</evidence>
<dbReference type="CDD" id="cd00570">
    <property type="entry name" value="GST_N_family"/>
    <property type="match status" value="1"/>
</dbReference>
<evidence type="ECO:0000256" key="1">
    <source>
        <dbReference type="ARBA" id="ARBA00004496"/>
    </source>
</evidence>
<dbReference type="NCBIfam" id="TIGR00398">
    <property type="entry name" value="metG"/>
    <property type="match status" value="1"/>
</dbReference>
<comment type="catalytic activity">
    <reaction evidence="12">
        <text>tRNA(Met) + L-methionine + ATP = L-methionyl-tRNA(Met) + AMP + diphosphate</text>
        <dbReference type="Rhea" id="RHEA:13481"/>
        <dbReference type="Rhea" id="RHEA-COMP:9667"/>
        <dbReference type="Rhea" id="RHEA-COMP:9698"/>
        <dbReference type="ChEBI" id="CHEBI:30616"/>
        <dbReference type="ChEBI" id="CHEBI:33019"/>
        <dbReference type="ChEBI" id="CHEBI:57844"/>
        <dbReference type="ChEBI" id="CHEBI:78442"/>
        <dbReference type="ChEBI" id="CHEBI:78530"/>
        <dbReference type="ChEBI" id="CHEBI:456215"/>
        <dbReference type="EC" id="6.1.1.10"/>
    </reaction>
</comment>
<dbReference type="PROSITE" id="PS50404">
    <property type="entry name" value="GST_NTER"/>
    <property type="match status" value="1"/>
</dbReference>
<dbReference type="PRINTS" id="PR01041">
    <property type="entry name" value="TRNASYNTHMET"/>
</dbReference>
<evidence type="ECO:0000256" key="8">
    <source>
        <dbReference type="ARBA" id="ARBA00022840"/>
    </source>
</evidence>
<dbReference type="SUPFAM" id="SSF57770">
    <property type="entry name" value="Methionyl-tRNA synthetase (MetRS), Zn-domain"/>
    <property type="match status" value="1"/>
</dbReference>
<evidence type="ECO:0000256" key="10">
    <source>
        <dbReference type="ARBA" id="ARBA00023146"/>
    </source>
</evidence>
<evidence type="ECO:0000313" key="18">
    <source>
        <dbReference type="Proteomes" id="UP000821837"/>
    </source>
</evidence>
<feature type="domain" description="GST N-terminal" evidence="15">
    <location>
        <begin position="57"/>
        <end position="133"/>
    </location>
</feature>
<dbReference type="Gene3D" id="1.20.1050.10">
    <property type="match status" value="1"/>
</dbReference>
<evidence type="ECO:0000256" key="9">
    <source>
        <dbReference type="ARBA" id="ARBA00022917"/>
    </source>
</evidence>
<keyword evidence="18" id="KW-1185">Reference proteome</keyword>
<accession>A0A9D4PT28</accession>
<evidence type="ECO:0000256" key="3">
    <source>
        <dbReference type="ARBA" id="ARBA00012838"/>
    </source>
</evidence>
<evidence type="ECO:0000256" key="14">
    <source>
        <dbReference type="SAM" id="MobiDB-lite"/>
    </source>
</evidence>
<dbReference type="FunFam" id="1.10.730.10:FF:000037">
    <property type="entry name" value="Methionyl-tRNA synthetase"/>
    <property type="match status" value="1"/>
</dbReference>
<dbReference type="VEuPathDB" id="VectorBase:RSAN_055025"/>
<dbReference type="InterPro" id="IPR001412">
    <property type="entry name" value="aa-tRNA-synth_I_CS"/>
</dbReference>
<dbReference type="GO" id="GO:0004825">
    <property type="term" value="F:methionine-tRNA ligase activity"/>
    <property type="evidence" value="ECO:0007669"/>
    <property type="project" value="UniProtKB-EC"/>
</dbReference>
<feature type="region of interest" description="Disordered" evidence="14">
    <location>
        <begin position="891"/>
        <end position="924"/>
    </location>
</feature>
<proteinExistence type="inferred from homology"/>
<dbReference type="PANTHER" id="PTHR45765">
    <property type="entry name" value="METHIONINE--TRNA LIGASE"/>
    <property type="match status" value="1"/>
</dbReference>
<dbReference type="GO" id="GO:0017102">
    <property type="term" value="C:methionyl glutamyl tRNA synthetase complex"/>
    <property type="evidence" value="ECO:0007669"/>
    <property type="project" value="UniProtKB-ARBA"/>
</dbReference>
<dbReference type="SUPFAM" id="SSF52374">
    <property type="entry name" value="Nucleotidylyl transferase"/>
    <property type="match status" value="1"/>
</dbReference>
<evidence type="ECO:0000256" key="7">
    <source>
        <dbReference type="ARBA" id="ARBA00022741"/>
    </source>
</evidence>
<dbReference type="SUPFAM" id="SSF47323">
    <property type="entry name" value="Anticodon-binding domain of a subclass of class I aminoacyl-tRNA synthetases"/>
    <property type="match status" value="1"/>
</dbReference>
<comment type="subcellular location">
    <subcellularLocation>
        <location evidence="1">Cytoplasm</location>
    </subcellularLocation>
</comment>
<comment type="caution">
    <text evidence="17">The sequence shown here is derived from an EMBL/GenBank/DDBJ whole genome shotgun (WGS) entry which is preliminary data.</text>
</comment>
<dbReference type="Pfam" id="PF00458">
    <property type="entry name" value="WHEP-TRS"/>
    <property type="match status" value="1"/>
</dbReference>
<dbReference type="InterPro" id="IPR000738">
    <property type="entry name" value="WHEP-TRS_dom"/>
</dbReference>
<dbReference type="Gene3D" id="1.10.730.10">
    <property type="entry name" value="Isoleucyl-tRNA Synthetase, Domain 1"/>
    <property type="match status" value="1"/>
</dbReference>
<dbReference type="GO" id="GO:0017101">
    <property type="term" value="C:aminoacyl-tRNA synthetase multienzyme complex"/>
    <property type="evidence" value="ECO:0007669"/>
    <property type="project" value="TreeGrafter"/>
</dbReference>
<feature type="compositionally biased region" description="Polar residues" evidence="14">
    <location>
        <begin position="905"/>
        <end position="924"/>
    </location>
</feature>
<feature type="domain" description="WHEP-TRS" evidence="16">
    <location>
        <begin position="920"/>
        <end position="976"/>
    </location>
</feature>
<dbReference type="EC" id="6.1.1.10" evidence="3"/>
<dbReference type="InterPro" id="IPR041598">
    <property type="entry name" value="MARS_N"/>
</dbReference>
<evidence type="ECO:0000256" key="12">
    <source>
        <dbReference type="ARBA" id="ARBA00047364"/>
    </source>
</evidence>
<dbReference type="Gene3D" id="2.20.28.20">
    <property type="entry name" value="Methionyl-tRNA synthetase, Zn-domain"/>
    <property type="match status" value="1"/>
</dbReference>
<evidence type="ECO:0000256" key="13">
    <source>
        <dbReference type="RuleBase" id="RU363039"/>
    </source>
</evidence>
<organism evidence="17 18">
    <name type="scientific">Rhipicephalus sanguineus</name>
    <name type="common">Brown dog tick</name>
    <name type="synonym">Ixodes sanguineus</name>
    <dbReference type="NCBI Taxonomy" id="34632"/>
    <lineage>
        <taxon>Eukaryota</taxon>
        <taxon>Metazoa</taxon>
        <taxon>Ecdysozoa</taxon>
        <taxon>Arthropoda</taxon>
        <taxon>Chelicerata</taxon>
        <taxon>Arachnida</taxon>
        <taxon>Acari</taxon>
        <taxon>Parasitiformes</taxon>
        <taxon>Ixodida</taxon>
        <taxon>Ixodoidea</taxon>
        <taxon>Ixodidae</taxon>
        <taxon>Rhipicephalinae</taxon>
        <taxon>Rhipicephalus</taxon>
        <taxon>Rhipicephalus</taxon>
    </lineage>
</organism>
<dbReference type="InterPro" id="IPR014729">
    <property type="entry name" value="Rossmann-like_a/b/a_fold"/>
</dbReference>
<dbReference type="InterPro" id="IPR009080">
    <property type="entry name" value="tRNAsynth_Ia_anticodon-bd"/>
</dbReference>
<dbReference type="NCBIfam" id="NF001100">
    <property type="entry name" value="PRK00133.1"/>
    <property type="match status" value="1"/>
</dbReference>
<dbReference type="Pfam" id="PF18485">
    <property type="entry name" value="GST_N_5"/>
    <property type="match status" value="1"/>
</dbReference>
<dbReference type="GO" id="GO:0005524">
    <property type="term" value="F:ATP binding"/>
    <property type="evidence" value="ECO:0007669"/>
    <property type="project" value="UniProtKB-KW"/>
</dbReference>
<evidence type="ECO:0000259" key="15">
    <source>
        <dbReference type="PROSITE" id="PS50404"/>
    </source>
</evidence>
<dbReference type="Proteomes" id="UP000821837">
    <property type="component" value="Chromosome 5"/>
</dbReference>